<dbReference type="PANTHER" id="PTHR10210">
    <property type="entry name" value="RIBOSE-PHOSPHATE DIPHOSPHOKINASE FAMILY MEMBER"/>
    <property type="match status" value="1"/>
</dbReference>
<dbReference type="Pfam" id="PF14572">
    <property type="entry name" value="Pribosyl_synth"/>
    <property type="match status" value="1"/>
</dbReference>
<dbReference type="SUPFAM" id="SSF53271">
    <property type="entry name" value="PRTase-like"/>
    <property type="match status" value="1"/>
</dbReference>
<dbReference type="GO" id="GO:0006164">
    <property type="term" value="P:purine nucleotide biosynthetic process"/>
    <property type="evidence" value="ECO:0000318"/>
    <property type="project" value="GO_Central"/>
</dbReference>
<evidence type="ECO:0000313" key="2">
    <source>
        <dbReference type="EMBL" id="KAF5823222.1"/>
    </source>
</evidence>
<dbReference type="GO" id="GO:0005737">
    <property type="term" value="C:cytoplasm"/>
    <property type="evidence" value="ECO:0000318"/>
    <property type="project" value="GO_Central"/>
</dbReference>
<dbReference type="PANTHER" id="PTHR10210:SF120">
    <property type="entry name" value="RIBOSE-PHOSPHATE PYROPHOSPHOKINASE 5, CHLOROPLASTIC"/>
    <property type="match status" value="1"/>
</dbReference>
<reference evidence="2" key="2">
    <citation type="submission" date="2020-06" db="EMBL/GenBank/DDBJ databases">
        <title>Helianthus annuus Genome sequencing and assembly Release 2.</title>
        <authorList>
            <person name="Gouzy J."/>
            <person name="Langlade N."/>
            <person name="Munos S."/>
        </authorList>
    </citation>
    <scope>NUCLEOTIDE SEQUENCE</scope>
    <source>
        <tissue evidence="2">Leaves</tissue>
    </source>
</reference>
<dbReference type="EC" id="2.7.6.1" evidence="2"/>
<comment type="similarity">
    <text evidence="1">Belongs to the ribose-phosphate pyrophosphokinase family.</text>
</comment>
<organism evidence="2 3">
    <name type="scientific">Helianthus annuus</name>
    <name type="common">Common sunflower</name>
    <dbReference type="NCBI Taxonomy" id="4232"/>
    <lineage>
        <taxon>Eukaryota</taxon>
        <taxon>Viridiplantae</taxon>
        <taxon>Streptophyta</taxon>
        <taxon>Embryophyta</taxon>
        <taxon>Tracheophyta</taxon>
        <taxon>Spermatophyta</taxon>
        <taxon>Magnoliopsida</taxon>
        <taxon>eudicotyledons</taxon>
        <taxon>Gunneridae</taxon>
        <taxon>Pentapetalae</taxon>
        <taxon>asterids</taxon>
        <taxon>campanulids</taxon>
        <taxon>Asterales</taxon>
        <taxon>Asteraceae</taxon>
        <taxon>Asteroideae</taxon>
        <taxon>Heliantheae alliance</taxon>
        <taxon>Heliantheae</taxon>
        <taxon>Helianthus</taxon>
    </lineage>
</organism>
<keyword evidence="3" id="KW-1185">Reference proteome</keyword>
<name>A0A9K3P3D1_HELAN</name>
<dbReference type="Gene3D" id="3.40.50.2020">
    <property type="match status" value="2"/>
</dbReference>
<dbReference type="GO" id="GO:0000287">
    <property type="term" value="F:magnesium ion binding"/>
    <property type="evidence" value="ECO:0007669"/>
    <property type="project" value="InterPro"/>
</dbReference>
<dbReference type="Gramene" id="mRNA:HanXRQr2_Chr01g0036011">
    <property type="protein sequence ID" value="mRNA:HanXRQr2_Chr01g0036011"/>
    <property type="gene ID" value="HanXRQr2_Chr01g0036011"/>
</dbReference>
<dbReference type="GO" id="GO:0006015">
    <property type="term" value="P:5-phosphoribose 1-diphosphate biosynthetic process"/>
    <property type="evidence" value="ECO:0000318"/>
    <property type="project" value="GO_Central"/>
</dbReference>
<dbReference type="GO" id="GO:0002189">
    <property type="term" value="C:ribose phosphate diphosphokinase complex"/>
    <property type="evidence" value="ECO:0000318"/>
    <property type="project" value="GO_Central"/>
</dbReference>
<dbReference type="CDD" id="cd06223">
    <property type="entry name" value="PRTases_typeI"/>
    <property type="match status" value="1"/>
</dbReference>
<evidence type="ECO:0000313" key="3">
    <source>
        <dbReference type="Proteomes" id="UP000215914"/>
    </source>
</evidence>
<dbReference type="EMBL" id="MNCJ02000316">
    <property type="protein sequence ID" value="KAF5823222.1"/>
    <property type="molecule type" value="Genomic_DNA"/>
</dbReference>
<dbReference type="InterPro" id="IPR005946">
    <property type="entry name" value="Rib-P_diPkinase"/>
</dbReference>
<gene>
    <name evidence="2" type="ORF">HanXRQr2_Chr01g0036011</name>
</gene>
<proteinExistence type="inferred from homology"/>
<reference evidence="2" key="1">
    <citation type="journal article" date="2017" name="Nature">
        <title>The sunflower genome provides insights into oil metabolism, flowering and Asterid evolution.</title>
        <authorList>
            <person name="Badouin H."/>
            <person name="Gouzy J."/>
            <person name="Grassa C.J."/>
            <person name="Murat F."/>
            <person name="Staton S.E."/>
            <person name="Cottret L."/>
            <person name="Lelandais-Briere C."/>
            <person name="Owens G.L."/>
            <person name="Carrere S."/>
            <person name="Mayjonade B."/>
            <person name="Legrand L."/>
            <person name="Gill N."/>
            <person name="Kane N.C."/>
            <person name="Bowers J.E."/>
            <person name="Hubner S."/>
            <person name="Bellec A."/>
            <person name="Berard A."/>
            <person name="Berges H."/>
            <person name="Blanchet N."/>
            <person name="Boniface M.C."/>
            <person name="Brunel D."/>
            <person name="Catrice O."/>
            <person name="Chaidir N."/>
            <person name="Claudel C."/>
            <person name="Donnadieu C."/>
            <person name="Faraut T."/>
            <person name="Fievet G."/>
            <person name="Helmstetter N."/>
            <person name="King M."/>
            <person name="Knapp S.J."/>
            <person name="Lai Z."/>
            <person name="Le Paslier M.C."/>
            <person name="Lippi Y."/>
            <person name="Lorenzon L."/>
            <person name="Mandel J.R."/>
            <person name="Marage G."/>
            <person name="Marchand G."/>
            <person name="Marquand E."/>
            <person name="Bret-Mestries E."/>
            <person name="Morien E."/>
            <person name="Nambeesan S."/>
            <person name="Nguyen T."/>
            <person name="Pegot-Espagnet P."/>
            <person name="Pouilly N."/>
            <person name="Raftis F."/>
            <person name="Sallet E."/>
            <person name="Schiex T."/>
            <person name="Thomas J."/>
            <person name="Vandecasteele C."/>
            <person name="Vares D."/>
            <person name="Vear F."/>
            <person name="Vautrin S."/>
            <person name="Crespi M."/>
            <person name="Mangin B."/>
            <person name="Burke J.M."/>
            <person name="Salse J."/>
            <person name="Munos S."/>
            <person name="Vincourt P."/>
            <person name="Rieseberg L.H."/>
            <person name="Langlade N.B."/>
        </authorList>
    </citation>
    <scope>NUCLEOTIDE SEQUENCE</scope>
    <source>
        <tissue evidence="2">Leaves</tissue>
    </source>
</reference>
<evidence type="ECO:0000256" key="1">
    <source>
        <dbReference type="ARBA" id="ARBA00006478"/>
    </source>
</evidence>
<dbReference type="AlphaFoldDB" id="A0A9K3P3D1"/>
<accession>A0A9K3P3D1</accession>
<comment type="caution">
    <text evidence="2">The sequence shown here is derived from an EMBL/GenBank/DDBJ whole genome shotgun (WGS) entry which is preliminary data.</text>
</comment>
<dbReference type="GO" id="GO:0004749">
    <property type="term" value="F:ribose phosphate diphosphokinase activity"/>
    <property type="evidence" value="ECO:0000318"/>
    <property type="project" value="GO_Central"/>
</dbReference>
<protein>
    <submittedName>
        <fullName evidence="2">Ribose-phosphate diphosphokinase</fullName>
        <ecNumber evidence="2">2.7.6.1</ecNumber>
    </submittedName>
</protein>
<dbReference type="Proteomes" id="UP000215914">
    <property type="component" value="Unassembled WGS sequence"/>
</dbReference>
<dbReference type="InterPro" id="IPR029057">
    <property type="entry name" value="PRTase-like"/>
</dbReference>
<sequence>MWLIVARARAFAKKLSDAPLTIVDKRRHGHNVAEVTNLNGDVKGKVAVMVDDMIDTAGTIAKGADLLHREGEEAWKFMHTARMLFSVDMFYGSPLAIDRLSSGLFQEVITTNTIPVSENNYLPPLTVLLVANLLGESIWRVHDDYPVSIVLHLYAFSRAVKIGT</sequence>
<dbReference type="InterPro" id="IPR000836">
    <property type="entry name" value="PRTase_dom"/>
</dbReference>
<keyword evidence="2" id="KW-0808">Transferase</keyword>